<feature type="region of interest" description="Disordered" evidence="1">
    <location>
        <begin position="164"/>
        <end position="197"/>
    </location>
</feature>
<accession>A0A377W1X8</accession>
<evidence type="ECO:0000313" key="2">
    <source>
        <dbReference type="EMBL" id="STT48894.1"/>
    </source>
</evidence>
<keyword evidence="2" id="KW-0946">Virion</keyword>
<dbReference type="SUPFAM" id="SSF160419">
    <property type="entry name" value="YdfO-like"/>
    <property type="match status" value="1"/>
</dbReference>
<dbReference type="Proteomes" id="UP000255099">
    <property type="component" value="Unassembled WGS sequence"/>
</dbReference>
<dbReference type="InterPro" id="IPR036696">
    <property type="entry name" value="YdfO-like_sf"/>
</dbReference>
<sequence>MELLVRLGHFFEQARSDADYATFANELRRHQVSYYIYFVSTGNMNFVMANDEVVSVKSARGLLRVRAEASHCLTRAAVIRHFARAINFEQYCRDLASAGVFKWIVDLEEETRHYWSKDNTLLYKECLMPPEQVSGGGGEGQPLIAGLHPKGVDQARNIAQQGQNDIENKRPAEAFSQQHTQRRQNDSENDSPESHNLSLRLTSIFY</sequence>
<name>A0A377W1X8_KLEPN</name>
<dbReference type="Pfam" id="PF07166">
    <property type="entry name" value="DUF1398"/>
    <property type="match status" value="1"/>
</dbReference>
<dbReference type="InterPro" id="IPR009833">
    <property type="entry name" value="DUF1398"/>
</dbReference>
<keyword evidence="2" id="KW-0261">Viral envelope protein</keyword>
<dbReference type="Gene3D" id="3.30.1810.10">
    <property type="entry name" value="YdfO-like"/>
    <property type="match status" value="1"/>
</dbReference>
<reference evidence="2 3" key="1">
    <citation type="submission" date="2018-06" db="EMBL/GenBank/DDBJ databases">
        <authorList>
            <consortium name="Pathogen Informatics"/>
            <person name="Doyle S."/>
        </authorList>
    </citation>
    <scope>NUCLEOTIDE SEQUENCE [LARGE SCALE GENOMIC DNA]</scope>
    <source>
        <strain evidence="2 3">NCTC9637</strain>
    </source>
</reference>
<dbReference type="EMBL" id="UGLB01000003">
    <property type="protein sequence ID" value="STT48894.1"/>
    <property type="molecule type" value="Genomic_DNA"/>
</dbReference>
<evidence type="ECO:0000313" key="3">
    <source>
        <dbReference type="Proteomes" id="UP000255099"/>
    </source>
</evidence>
<evidence type="ECO:0000256" key="1">
    <source>
        <dbReference type="SAM" id="MobiDB-lite"/>
    </source>
</evidence>
<gene>
    <name evidence="2" type="primary">ydfO</name>
    <name evidence="2" type="ORF">NCTC9637_03842</name>
</gene>
<protein>
    <submittedName>
        <fullName evidence="2">Phage envelope protein</fullName>
    </submittedName>
</protein>
<dbReference type="AlphaFoldDB" id="A0A377W1X8"/>
<organism evidence="2 3">
    <name type="scientific">Klebsiella pneumoniae</name>
    <dbReference type="NCBI Taxonomy" id="573"/>
    <lineage>
        <taxon>Bacteria</taxon>
        <taxon>Pseudomonadati</taxon>
        <taxon>Pseudomonadota</taxon>
        <taxon>Gammaproteobacteria</taxon>
        <taxon>Enterobacterales</taxon>
        <taxon>Enterobacteriaceae</taxon>
        <taxon>Klebsiella/Raoultella group</taxon>
        <taxon>Klebsiella</taxon>
        <taxon>Klebsiella pneumoniae complex</taxon>
    </lineage>
</organism>
<proteinExistence type="predicted"/>